<dbReference type="InterPro" id="IPR036397">
    <property type="entry name" value="RNaseH_sf"/>
</dbReference>
<keyword evidence="5" id="KW-1185">Reference proteome</keyword>
<dbReference type="Pfam" id="PF13276">
    <property type="entry name" value="HTH_21"/>
    <property type="match status" value="1"/>
</dbReference>
<dbReference type="PANTHER" id="PTHR46889:SF4">
    <property type="entry name" value="TRANSPOSASE INSO FOR INSERTION SEQUENCE ELEMENT IS911B-RELATED"/>
    <property type="match status" value="1"/>
</dbReference>
<dbReference type="Pfam" id="PF00665">
    <property type="entry name" value="rve"/>
    <property type="match status" value="1"/>
</dbReference>
<name>A0ABW2ZY89_9ACTN</name>
<evidence type="ECO:0000259" key="3">
    <source>
        <dbReference type="Pfam" id="PF13276"/>
    </source>
</evidence>
<dbReference type="InterPro" id="IPR012337">
    <property type="entry name" value="RNaseH-like_sf"/>
</dbReference>
<evidence type="ECO:0000256" key="1">
    <source>
        <dbReference type="ARBA" id="ARBA00002286"/>
    </source>
</evidence>
<feature type="domain" description="Integrase catalytic" evidence="2">
    <location>
        <begin position="126"/>
        <end position="185"/>
    </location>
</feature>
<sequence length="192" mass="21511">MTLVDELRDRFGAEPVLRVIGVAISIYYGWLTQAANPSARRREDADLAVEIAEIHDVSGGTYGSPRVHAMLRRQGRQVGRKRVERLMRDAGLQGAFLRKKWRIPSTRSNPKATPAPDLVNRQFNAAAPNRLWVADATRIPCGQGVSWLAAVRDVFSNRIVGWRCSDRCDTDLILGALEYGIWSRNVRDGQLT</sequence>
<dbReference type="SUPFAM" id="SSF53098">
    <property type="entry name" value="Ribonuclease H-like"/>
    <property type="match status" value="1"/>
</dbReference>
<comment type="caution">
    <text evidence="4">The sequence shown here is derived from an EMBL/GenBank/DDBJ whole genome shotgun (WGS) entry which is preliminary data.</text>
</comment>
<evidence type="ECO:0000313" key="5">
    <source>
        <dbReference type="Proteomes" id="UP001597053"/>
    </source>
</evidence>
<comment type="function">
    <text evidence="1">Involved in the transposition of the insertion sequence.</text>
</comment>
<dbReference type="PANTHER" id="PTHR46889">
    <property type="entry name" value="TRANSPOSASE INSF FOR INSERTION SEQUENCE IS3B-RELATED"/>
    <property type="match status" value="1"/>
</dbReference>
<reference evidence="5" key="1">
    <citation type="journal article" date="2019" name="Int. J. Syst. Evol. Microbiol.">
        <title>The Global Catalogue of Microorganisms (GCM) 10K type strain sequencing project: providing services to taxonomists for standard genome sequencing and annotation.</title>
        <authorList>
            <consortium name="The Broad Institute Genomics Platform"/>
            <consortium name="The Broad Institute Genome Sequencing Center for Infectious Disease"/>
            <person name="Wu L."/>
            <person name="Ma J."/>
        </authorList>
    </citation>
    <scope>NUCLEOTIDE SEQUENCE [LARGE SCALE GENOMIC DNA]</scope>
    <source>
        <strain evidence="5">JCM 32148</strain>
    </source>
</reference>
<proteinExistence type="predicted"/>
<dbReference type="Proteomes" id="UP001597053">
    <property type="component" value="Unassembled WGS sequence"/>
</dbReference>
<dbReference type="Gene3D" id="3.30.420.10">
    <property type="entry name" value="Ribonuclease H-like superfamily/Ribonuclease H"/>
    <property type="match status" value="1"/>
</dbReference>
<dbReference type="InterPro" id="IPR025948">
    <property type="entry name" value="HTH-like_dom"/>
</dbReference>
<organism evidence="4 5">
    <name type="scientific">Micromonospora azadirachtae</name>
    <dbReference type="NCBI Taxonomy" id="1970735"/>
    <lineage>
        <taxon>Bacteria</taxon>
        <taxon>Bacillati</taxon>
        <taxon>Actinomycetota</taxon>
        <taxon>Actinomycetes</taxon>
        <taxon>Micromonosporales</taxon>
        <taxon>Micromonosporaceae</taxon>
        <taxon>Micromonospora</taxon>
    </lineage>
</organism>
<protein>
    <submittedName>
        <fullName evidence="4">IS3 family transposase</fullName>
    </submittedName>
</protein>
<evidence type="ECO:0000259" key="2">
    <source>
        <dbReference type="Pfam" id="PF00665"/>
    </source>
</evidence>
<dbReference type="EMBL" id="JBHTHM010000179">
    <property type="protein sequence ID" value="MFD0783591.1"/>
    <property type="molecule type" value="Genomic_DNA"/>
</dbReference>
<evidence type="ECO:0000313" key="4">
    <source>
        <dbReference type="EMBL" id="MFD0783591.1"/>
    </source>
</evidence>
<dbReference type="InterPro" id="IPR001584">
    <property type="entry name" value="Integrase_cat-core"/>
</dbReference>
<dbReference type="NCBIfam" id="NF033516">
    <property type="entry name" value="transpos_IS3"/>
    <property type="match status" value="1"/>
</dbReference>
<gene>
    <name evidence="4" type="ORF">ACFQZ8_06650</name>
</gene>
<accession>A0ABW2ZY89</accession>
<dbReference type="InterPro" id="IPR048020">
    <property type="entry name" value="Transpos_IS3"/>
</dbReference>
<dbReference type="InterPro" id="IPR050900">
    <property type="entry name" value="Transposase_IS3/IS150/IS904"/>
</dbReference>
<feature type="domain" description="HTH-like" evidence="3">
    <location>
        <begin position="42"/>
        <end position="100"/>
    </location>
</feature>